<protein>
    <submittedName>
        <fullName evidence="2">ATP-binding protein</fullName>
    </submittedName>
</protein>
<feature type="domain" description="IstB-like ATP-binding" evidence="1">
    <location>
        <begin position="109"/>
        <end position="252"/>
    </location>
</feature>
<dbReference type="RefSeq" id="WP_126351499.1">
    <property type="nucleotide sequence ID" value="NZ_CP086380.1"/>
</dbReference>
<accession>A0A3S0IAI7</accession>
<dbReference type="Pfam" id="PF01695">
    <property type="entry name" value="IstB_IS21"/>
    <property type="match status" value="1"/>
</dbReference>
<sequence>MSDTAPNLQLATPVSPFHALIPTDLAPVDLPETACGTIGCLDGWLVTDRGMLRCPACEAQAQTERLAAQYEQAGVEGTLFHQEWADMQLEHGSWRLARAFGESIGDVLADAINLVLVGEVGRGKTQAGVLLAKDALQAGHSALVVTWADWVDDVMSDYSRRSRTQAEHIEDLVAPDLLVLDDVGAAATQTGELERKLFTRVIDGRYRRRRATVMTSNLTSRQLQDAMGVRAFDRIQHACEWIIFDGPTYRAEVERSRVADTIARIRGEAGL</sequence>
<comment type="caution">
    <text evidence="2">The sequence shown here is derived from an EMBL/GenBank/DDBJ whole genome shotgun (WGS) entry which is preliminary data.</text>
</comment>
<dbReference type="EMBL" id="RXPE01000005">
    <property type="protein sequence ID" value="RTR29044.1"/>
    <property type="molecule type" value="Genomic_DNA"/>
</dbReference>
<keyword evidence="2" id="KW-0547">Nucleotide-binding</keyword>
<evidence type="ECO:0000259" key="1">
    <source>
        <dbReference type="Pfam" id="PF01695"/>
    </source>
</evidence>
<keyword evidence="2" id="KW-0067">ATP-binding</keyword>
<evidence type="ECO:0000313" key="2">
    <source>
        <dbReference type="EMBL" id="RTR29044.1"/>
    </source>
</evidence>
<dbReference type="OrthoDB" id="9776217at2"/>
<dbReference type="AlphaFoldDB" id="A0A3S0IAI7"/>
<dbReference type="GO" id="GO:0005524">
    <property type="term" value="F:ATP binding"/>
    <property type="evidence" value="ECO:0007669"/>
    <property type="project" value="UniProtKB-KW"/>
</dbReference>
<gene>
    <name evidence="2" type="ORF">EJ104_04155</name>
</gene>
<dbReference type="SUPFAM" id="SSF52540">
    <property type="entry name" value="P-loop containing nucleoside triphosphate hydrolases"/>
    <property type="match status" value="1"/>
</dbReference>
<dbReference type="PANTHER" id="PTHR30050">
    <property type="entry name" value="CHROMOSOMAL REPLICATION INITIATOR PROTEIN DNAA"/>
    <property type="match status" value="1"/>
</dbReference>
<reference evidence="2 3" key="1">
    <citation type="submission" date="2018-12" db="EMBL/GenBank/DDBJ databases">
        <title>Deinococcus radiophilus ATCC 27603 genome sequencing and assembly.</title>
        <authorList>
            <person name="Maclea K.S."/>
            <person name="Maynard C.R."/>
        </authorList>
    </citation>
    <scope>NUCLEOTIDE SEQUENCE [LARGE SCALE GENOMIC DNA]</scope>
    <source>
        <strain evidence="2 3">ATCC 27603</strain>
    </source>
</reference>
<keyword evidence="3" id="KW-1185">Reference proteome</keyword>
<dbReference type="PANTHER" id="PTHR30050:SF4">
    <property type="entry name" value="ATP-BINDING PROTEIN RV3427C IN INSERTION SEQUENCE-RELATED"/>
    <property type="match status" value="1"/>
</dbReference>
<proteinExistence type="predicted"/>
<dbReference type="Gene3D" id="3.40.50.300">
    <property type="entry name" value="P-loop containing nucleotide triphosphate hydrolases"/>
    <property type="match status" value="1"/>
</dbReference>
<dbReference type="InterPro" id="IPR002611">
    <property type="entry name" value="IstB_ATP-bd"/>
</dbReference>
<evidence type="ECO:0000313" key="3">
    <source>
        <dbReference type="Proteomes" id="UP000277766"/>
    </source>
</evidence>
<organism evidence="2 3">
    <name type="scientific">Deinococcus radiophilus</name>
    <dbReference type="NCBI Taxonomy" id="32062"/>
    <lineage>
        <taxon>Bacteria</taxon>
        <taxon>Thermotogati</taxon>
        <taxon>Deinococcota</taxon>
        <taxon>Deinococci</taxon>
        <taxon>Deinococcales</taxon>
        <taxon>Deinococcaceae</taxon>
        <taxon>Deinococcus</taxon>
    </lineage>
</organism>
<dbReference type="InterPro" id="IPR027417">
    <property type="entry name" value="P-loop_NTPase"/>
</dbReference>
<dbReference type="Proteomes" id="UP000277766">
    <property type="component" value="Unassembled WGS sequence"/>
</dbReference>
<dbReference type="GO" id="GO:0006260">
    <property type="term" value="P:DNA replication"/>
    <property type="evidence" value="ECO:0007669"/>
    <property type="project" value="TreeGrafter"/>
</dbReference>
<name>A0A3S0IAI7_9DEIO</name>